<protein>
    <submittedName>
        <fullName evidence="3">Fatty-acyl-CoA synthase</fullName>
        <ecNumber evidence="3">6.2.1.-</ecNumber>
    </submittedName>
</protein>
<dbReference type="EC" id="6.2.1.-" evidence="3"/>
<dbReference type="InterPro" id="IPR025110">
    <property type="entry name" value="AMP-bd_C"/>
</dbReference>
<proteinExistence type="predicted"/>
<dbReference type="InterPro" id="IPR000873">
    <property type="entry name" value="AMP-dep_synth/lig_dom"/>
</dbReference>
<evidence type="ECO:0000313" key="4">
    <source>
        <dbReference type="Proteomes" id="UP001224845"/>
    </source>
</evidence>
<dbReference type="RefSeq" id="WP_307594361.1">
    <property type="nucleotide sequence ID" value="NZ_JAUSRV010000007.1"/>
</dbReference>
<dbReference type="EMBL" id="JAUSRV010000007">
    <property type="protein sequence ID" value="MDP9971823.1"/>
    <property type="molecule type" value="Genomic_DNA"/>
</dbReference>
<accession>A0AAW8EFP3</accession>
<dbReference type="Pfam" id="PF13193">
    <property type="entry name" value="AMP-binding_C"/>
    <property type="match status" value="1"/>
</dbReference>
<keyword evidence="3" id="KW-0436">Ligase</keyword>
<dbReference type="PROSITE" id="PS00455">
    <property type="entry name" value="AMP_BINDING"/>
    <property type="match status" value="1"/>
</dbReference>
<gene>
    <name evidence="3" type="ORF">J2W39_003065</name>
</gene>
<dbReference type="SUPFAM" id="SSF56801">
    <property type="entry name" value="Acetyl-CoA synthetase-like"/>
    <property type="match status" value="1"/>
</dbReference>
<comment type="caution">
    <text evidence="3">The sequence shown here is derived from an EMBL/GenBank/DDBJ whole genome shotgun (WGS) entry which is preliminary data.</text>
</comment>
<dbReference type="PANTHER" id="PTHR43767:SF1">
    <property type="entry name" value="NONRIBOSOMAL PEPTIDE SYNTHASE PES1 (EUROFUNG)-RELATED"/>
    <property type="match status" value="1"/>
</dbReference>
<dbReference type="AlphaFoldDB" id="A0AAW8EFP3"/>
<evidence type="ECO:0000313" key="3">
    <source>
        <dbReference type="EMBL" id="MDP9971823.1"/>
    </source>
</evidence>
<dbReference type="Proteomes" id="UP001224845">
    <property type="component" value="Unassembled WGS sequence"/>
</dbReference>
<dbReference type="Pfam" id="PF00501">
    <property type="entry name" value="AMP-binding"/>
    <property type="match status" value="1"/>
</dbReference>
<reference evidence="3" key="1">
    <citation type="submission" date="2023-07" db="EMBL/GenBank/DDBJ databases">
        <title>Sorghum-associated microbial communities from plants grown in Nebraska, USA.</title>
        <authorList>
            <person name="Schachtman D."/>
        </authorList>
    </citation>
    <scope>NUCLEOTIDE SEQUENCE</scope>
    <source>
        <strain evidence="3">DS3315</strain>
    </source>
</reference>
<dbReference type="Gene3D" id="3.30.300.30">
    <property type="match status" value="1"/>
</dbReference>
<dbReference type="GO" id="GO:0016878">
    <property type="term" value="F:acid-thiol ligase activity"/>
    <property type="evidence" value="ECO:0007669"/>
    <property type="project" value="UniProtKB-ARBA"/>
</dbReference>
<dbReference type="InterPro" id="IPR020845">
    <property type="entry name" value="AMP-binding_CS"/>
</dbReference>
<evidence type="ECO:0000259" key="2">
    <source>
        <dbReference type="Pfam" id="PF13193"/>
    </source>
</evidence>
<name>A0AAW8EFP3_VARPD</name>
<feature type="domain" description="AMP-binding enzyme C-terminal" evidence="2">
    <location>
        <begin position="466"/>
        <end position="543"/>
    </location>
</feature>
<dbReference type="NCBIfam" id="NF006181">
    <property type="entry name" value="PRK08314.1"/>
    <property type="match status" value="1"/>
</dbReference>
<feature type="domain" description="AMP-dependent synthetase/ligase" evidence="1">
    <location>
        <begin position="31"/>
        <end position="412"/>
    </location>
</feature>
<sequence>MNPRPPHFRFWPKGVARELRVPRATLPDYLDTAARRYPGKPAIVYCGAATSYAQLRERIDALAGYLQQRLGVAPGDRVLLASQNCPQFVTAFYAVLRAGAVVVPVNPMSKAAEVRHYAADSGARIALVAQELLPALAFGEGEGELRAALVHAYADAVDASASDDTLPGWVTASRAPLEDARLHGFEQAIALGLAPAALPLSPDDLAVLPYTSGTTGHPKGCMHTHATLLASLASSAVWKQLHVETVTLAVAPLFHMLGLQNGMNLPMFLGATAVMMPRWDPAMAARLIERHAVTAWSAPPAMVIDLFSHAEAERRDLSSLALLSGGGAAMPEAVAAMLLQRHGLSYNEGYGLTETASFLHANPPARGKRQCLGMPTQGVDSRIVDPVTFEELPPGEVGELVTRGAQLMKGYWRNPEADREAFIEIGGQRFFRTGDLASMDADGYFFLRDRLKRMINASGYKVWPTEVENAMYEHPAIHEACVIAVPDGRRGESVKALVVLKPQERGHVGEEDIVAWCRERMAVYKAPRVVEFLDSLPKSGTGKILWRELQEAHRAAAQEQAHP</sequence>
<evidence type="ECO:0000259" key="1">
    <source>
        <dbReference type="Pfam" id="PF00501"/>
    </source>
</evidence>
<dbReference type="InterPro" id="IPR050237">
    <property type="entry name" value="ATP-dep_AMP-bd_enzyme"/>
</dbReference>
<organism evidence="3 4">
    <name type="scientific">Variovorax paradoxus</name>
    <dbReference type="NCBI Taxonomy" id="34073"/>
    <lineage>
        <taxon>Bacteria</taxon>
        <taxon>Pseudomonadati</taxon>
        <taxon>Pseudomonadota</taxon>
        <taxon>Betaproteobacteria</taxon>
        <taxon>Burkholderiales</taxon>
        <taxon>Comamonadaceae</taxon>
        <taxon>Variovorax</taxon>
    </lineage>
</organism>
<dbReference type="Gene3D" id="3.40.50.12780">
    <property type="entry name" value="N-terminal domain of ligase-like"/>
    <property type="match status" value="1"/>
</dbReference>
<dbReference type="InterPro" id="IPR042099">
    <property type="entry name" value="ANL_N_sf"/>
</dbReference>
<dbReference type="InterPro" id="IPR045851">
    <property type="entry name" value="AMP-bd_C_sf"/>
</dbReference>
<dbReference type="PANTHER" id="PTHR43767">
    <property type="entry name" value="LONG-CHAIN-FATTY-ACID--COA LIGASE"/>
    <property type="match status" value="1"/>
</dbReference>